<accession>A0A452ZT11</accession>
<reference evidence="2" key="2">
    <citation type="journal article" date="2017" name="Nat. Plants">
        <title>The Aegilops tauschii genome reveals multiple impacts of transposons.</title>
        <authorList>
            <person name="Zhao G."/>
            <person name="Zou C."/>
            <person name="Li K."/>
            <person name="Wang K."/>
            <person name="Li T."/>
            <person name="Gao L."/>
            <person name="Zhang X."/>
            <person name="Wang H."/>
            <person name="Yang Z."/>
            <person name="Liu X."/>
            <person name="Jiang W."/>
            <person name="Mao L."/>
            <person name="Kong X."/>
            <person name="Jiao Y."/>
            <person name="Jia J."/>
        </authorList>
    </citation>
    <scope>NUCLEOTIDE SEQUENCE [LARGE SCALE GENOMIC DNA]</scope>
    <source>
        <strain evidence="2">cv. AL8/78</strain>
    </source>
</reference>
<name>A0A452ZT11_AEGTS</name>
<organism evidence="1 2">
    <name type="scientific">Aegilops tauschii subsp. strangulata</name>
    <name type="common">Goatgrass</name>
    <dbReference type="NCBI Taxonomy" id="200361"/>
    <lineage>
        <taxon>Eukaryota</taxon>
        <taxon>Viridiplantae</taxon>
        <taxon>Streptophyta</taxon>
        <taxon>Embryophyta</taxon>
        <taxon>Tracheophyta</taxon>
        <taxon>Spermatophyta</taxon>
        <taxon>Magnoliopsida</taxon>
        <taxon>Liliopsida</taxon>
        <taxon>Poales</taxon>
        <taxon>Poaceae</taxon>
        <taxon>BOP clade</taxon>
        <taxon>Pooideae</taxon>
        <taxon>Triticodae</taxon>
        <taxon>Triticeae</taxon>
        <taxon>Triticinae</taxon>
        <taxon>Aegilops</taxon>
    </lineage>
</organism>
<dbReference type="Gramene" id="AET1Gv20906600.18">
    <property type="protein sequence ID" value="AET1Gv20906600.18"/>
    <property type="gene ID" value="AET1Gv20906600"/>
</dbReference>
<dbReference type="PANTHER" id="PTHR13230:SF5">
    <property type="entry name" value="GENERAL TRANSCRIPTION FACTOR 3C POLYPEPTIDE 5"/>
    <property type="match status" value="1"/>
</dbReference>
<dbReference type="EnsemblPlants" id="AET1Gv20906600.18">
    <property type="protein sequence ID" value="AET1Gv20906600.18"/>
    <property type="gene ID" value="AET1Gv20906600"/>
</dbReference>
<dbReference type="GO" id="GO:0001002">
    <property type="term" value="F:RNA polymerase III type 1 promoter sequence-specific DNA binding"/>
    <property type="evidence" value="ECO:0007669"/>
    <property type="project" value="TreeGrafter"/>
</dbReference>
<dbReference type="GO" id="GO:0001003">
    <property type="term" value="F:RNA polymerase III type 2 promoter sequence-specific DNA binding"/>
    <property type="evidence" value="ECO:0007669"/>
    <property type="project" value="TreeGrafter"/>
</dbReference>
<dbReference type="Proteomes" id="UP000015105">
    <property type="component" value="Chromosome 1D"/>
</dbReference>
<sequence length="175" mass="20865">MCKLERMPSKSFIFLQLFELKDDFIQAEIRKPSHQSTCSHSTGWFSKPMIKSLRLQLCIRFLSLCPNEDAKTLLRSSHQLLERSKKQEAICRSEQLKERKDKRLLNMLDLRIRWTLTTLIVKMLMTRKRKIKRNQMVMILQPWPRMFLISPYMSPTHLEKASPLDTLRRCCAAFH</sequence>
<reference evidence="1" key="3">
    <citation type="journal article" date="2017" name="Nature">
        <title>Genome sequence of the progenitor of the wheat D genome Aegilops tauschii.</title>
        <authorList>
            <person name="Luo M.C."/>
            <person name="Gu Y.Q."/>
            <person name="Puiu D."/>
            <person name="Wang H."/>
            <person name="Twardziok S.O."/>
            <person name="Deal K.R."/>
            <person name="Huo N."/>
            <person name="Zhu T."/>
            <person name="Wang L."/>
            <person name="Wang Y."/>
            <person name="McGuire P.E."/>
            <person name="Liu S."/>
            <person name="Long H."/>
            <person name="Ramasamy R.K."/>
            <person name="Rodriguez J.C."/>
            <person name="Van S.L."/>
            <person name="Yuan L."/>
            <person name="Wang Z."/>
            <person name="Xia Z."/>
            <person name="Xiao L."/>
            <person name="Anderson O.D."/>
            <person name="Ouyang S."/>
            <person name="Liang Y."/>
            <person name="Zimin A.V."/>
            <person name="Pertea G."/>
            <person name="Qi P."/>
            <person name="Bennetzen J.L."/>
            <person name="Dai X."/>
            <person name="Dawson M.W."/>
            <person name="Muller H.G."/>
            <person name="Kugler K."/>
            <person name="Rivarola-Duarte L."/>
            <person name="Spannagl M."/>
            <person name="Mayer K.F.X."/>
            <person name="Lu F.H."/>
            <person name="Bevan M.W."/>
            <person name="Leroy P."/>
            <person name="Li P."/>
            <person name="You F.M."/>
            <person name="Sun Q."/>
            <person name="Liu Z."/>
            <person name="Lyons E."/>
            <person name="Wicker T."/>
            <person name="Salzberg S.L."/>
            <person name="Devos K.M."/>
            <person name="Dvorak J."/>
        </authorList>
    </citation>
    <scope>NUCLEOTIDE SEQUENCE [LARGE SCALE GENOMIC DNA]</scope>
    <source>
        <strain evidence="1">cv. AL8/78</strain>
    </source>
</reference>
<dbReference type="InterPro" id="IPR040454">
    <property type="entry name" value="TF_IIIC_Tfc1/Sfc1"/>
</dbReference>
<evidence type="ECO:0000313" key="1">
    <source>
        <dbReference type="EnsemblPlants" id="AET1Gv20906600.18"/>
    </source>
</evidence>
<dbReference type="GO" id="GO:0006384">
    <property type="term" value="P:transcription initiation at RNA polymerase III promoter"/>
    <property type="evidence" value="ECO:0007669"/>
    <property type="project" value="InterPro"/>
</dbReference>
<dbReference type="AlphaFoldDB" id="A0A452ZT11"/>
<proteinExistence type="predicted"/>
<dbReference type="PANTHER" id="PTHR13230">
    <property type="entry name" value="GENERAL TRANSCRIPTION FACTOR IIIC, POLYPEPTIDE 5"/>
    <property type="match status" value="1"/>
</dbReference>
<reference evidence="2" key="1">
    <citation type="journal article" date="2014" name="Science">
        <title>Ancient hybridizations among the ancestral genomes of bread wheat.</title>
        <authorList>
            <consortium name="International Wheat Genome Sequencing Consortium,"/>
            <person name="Marcussen T."/>
            <person name="Sandve S.R."/>
            <person name="Heier L."/>
            <person name="Spannagl M."/>
            <person name="Pfeifer M."/>
            <person name="Jakobsen K.S."/>
            <person name="Wulff B.B."/>
            <person name="Steuernagel B."/>
            <person name="Mayer K.F."/>
            <person name="Olsen O.A."/>
        </authorList>
    </citation>
    <scope>NUCLEOTIDE SEQUENCE [LARGE SCALE GENOMIC DNA]</scope>
    <source>
        <strain evidence="2">cv. AL8/78</strain>
    </source>
</reference>
<dbReference type="GO" id="GO:0000127">
    <property type="term" value="C:transcription factor TFIIIC complex"/>
    <property type="evidence" value="ECO:0007669"/>
    <property type="project" value="InterPro"/>
</dbReference>
<evidence type="ECO:0000313" key="2">
    <source>
        <dbReference type="Proteomes" id="UP000015105"/>
    </source>
</evidence>
<keyword evidence="2" id="KW-1185">Reference proteome</keyword>
<reference evidence="1" key="4">
    <citation type="submission" date="2019-03" db="UniProtKB">
        <authorList>
            <consortium name="EnsemblPlants"/>
        </authorList>
    </citation>
    <scope>IDENTIFICATION</scope>
</reference>
<protein>
    <submittedName>
        <fullName evidence="1">Uncharacterized protein</fullName>
    </submittedName>
</protein>
<reference evidence="1" key="5">
    <citation type="journal article" date="2021" name="G3 (Bethesda)">
        <title>Aegilops tauschii genome assembly Aet v5.0 features greater sequence contiguity and improved annotation.</title>
        <authorList>
            <person name="Wang L."/>
            <person name="Zhu T."/>
            <person name="Rodriguez J.C."/>
            <person name="Deal K.R."/>
            <person name="Dubcovsky J."/>
            <person name="McGuire P.E."/>
            <person name="Lux T."/>
            <person name="Spannagl M."/>
            <person name="Mayer K.F.X."/>
            <person name="Baldrich P."/>
            <person name="Meyers B.C."/>
            <person name="Huo N."/>
            <person name="Gu Y.Q."/>
            <person name="Zhou H."/>
            <person name="Devos K.M."/>
            <person name="Bennetzen J.L."/>
            <person name="Unver T."/>
            <person name="Budak H."/>
            <person name="Gulick P.J."/>
            <person name="Galiba G."/>
            <person name="Kalapos B."/>
            <person name="Nelson D.R."/>
            <person name="Li P."/>
            <person name="You F.M."/>
            <person name="Luo M.C."/>
            <person name="Dvorak J."/>
        </authorList>
    </citation>
    <scope>NUCLEOTIDE SEQUENCE [LARGE SCALE GENOMIC DNA]</scope>
    <source>
        <strain evidence="1">cv. AL8/78</strain>
    </source>
</reference>